<evidence type="ECO:0000256" key="2">
    <source>
        <dbReference type="ARBA" id="ARBA00010532"/>
    </source>
</evidence>
<evidence type="ECO:0000313" key="9">
    <source>
        <dbReference type="Proteomes" id="UP000695000"/>
    </source>
</evidence>
<evidence type="ECO:0000256" key="8">
    <source>
        <dbReference type="SAM" id="Phobius"/>
    </source>
</evidence>
<organism evidence="9 10">
    <name type="scientific">Nicrophorus vespilloides</name>
    <name type="common">Boreal carrion beetle</name>
    <dbReference type="NCBI Taxonomy" id="110193"/>
    <lineage>
        <taxon>Eukaryota</taxon>
        <taxon>Metazoa</taxon>
        <taxon>Ecdysozoa</taxon>
        <taxon>Arthropoda</taxon>
        <taxon>Hexapoda</taxon>
        <taxon>Insecta</taxon>
        <taxon>Pterygota</taxon>
        <taxon>Neoptera</taxon>
        <taxon>Endopterygota</taxon>
        <taxon>Coleoptera</taxon>
        <taxon>Polyphaga</taxon>
        <taxon>Staphyliniformia</taxon>
        <taxon>Silphidae</taxon>
        <taxon>Nicrophorinae</taxon>
        <taxon>Nicrophorus</taxon>
    </lineage>
</organism>
<dbReference type="PRINTS" id="PR01609">
    <property type="entry name" value="CD36FAMILY"/>
</dbReference>
<evidence type="ECO:0000256" key="4">
    <source>
        <dbReference type="ARBA" id="ARBA00022692"/>
    </source>
</evidence>
<comment type="subcellular location">
    <subcellularLocation>
        <location evidence="1">Cell membrane</location>
    </subcellularLocation>
</comment>
<reference evidence="10" key="1">
    <citation type="submission" date="2025-08" db="UniProtKB">
        <authorList>
            <consortium name="RefSeq"/>
        </authorList>
    </citation>
    <scope>IDENTIFICATION</scope>
    <source>
        <tissue evidence="10">Whole Larva</tissue>
    </source>
</reference>
<keyword evidence="9" id="KW-1185">Reference proteome</keyword>
<gene>
    <name evidence="10" type="primary">LOC108565972</name>
</gene>
<evidence type="ECO:0000256" key="6">
    <source>
        <dbReference type="ARBA" id="ARBA00023136"/>
    </source>
</evidence>
<protein>
    <submittedName>
        <fullName evidence="10">Scavenger receptor class B member 1-like isoform X1</fullName>
    </submittedName>
</protein>
<evidence type="ECO:0000256" key="3">
    <source>
        <dbReference type="ARBA" id="ARBA00022475"/>
    </source>
</evidence>
<keyword evidence="7" id="KW-0325">Glycoprotein</keyword>
<evidence type="ECO:0000256" key="5">
    <source>
        <dbReference type="ARBA" id="ARBA00022989"/>
    </source>
</evidence>
<keyword evidence="6 8" id="KW-0472">Membrane</keyword>
<dbReference type="RefSeq" id="XP_017781147.1">
    <property type="nucleotide sequence ID" value="XM_017925658.1"/>
</dbReference>
<evidence type="ECO:0000256" key="1">
    <source>
        <dbReference type="ARBA" id="ARBA00004236"/>
    </source>
</evidence>
<name>A0ABM1N2U7_NICVS</name>
<feature type="transmembrane region" description="Helical" evidence="8">
    <location>
        <begin position="457"/>
        <end position="486"/>
    </location>
</feature>
<dbReference type="PANTHER" id="PTHR11923">
    <property type="entry name" value="SCAVENGER RECEPTOR CLASS B TYPE-1 SR-B1"/>
    <property type="match status" value="1"/>
</dbReference>
<dbReference type="Proteomes" id="UP000695000">
    <property type="component" value="Unplaced"/>
</dbReference>
<keyword evidence="5 8" id="KW-1133">Transmembrane helix</keyword>
<keyword evidence="3" id="KW-1003">Cell membrane</keyword>
<proteinExistence type="inferred from homology"/>
<sequence>MVLRAQIVTGRGAKDLFIMVIKHGPNLDLTTKKKVGPPTLLLKGLIYACFGVILLIWTPFTLILDERIRMHTSLPAYIWWKSPPELLYLKAHVFNYTNTEAWFAGIDEKLNVVDLGPIVYMEYLRHTNVTFNDNSTITYVANHTTEYLPELNTIDLDDYITVPNYPLLSILSYLHDAPIFTKFAMNMLKLRLGSKVFVNVTVRDFLWNFSDPIMKLANEIVPSLVPVSNIGVLSRVYENFADVVTMYYGSESGHERFSLIDKFSGSEYLPNYKKCKDTLVNSTEGVTYSQYLTKKSVLRYWRKTICKVMELNYESDVVREGLAAYRYVVPASTFNRTYPPEDDCYKGTYSLPNGLTDLSACFFQVPLAASFPHFLHGDDIIKHYVTGLTPNESLHESFVIAEPYSGVPLEQVARSQSNLIMHKMSGFGKDISKFSETVLPMFWLEYHQIGIPSNIRVFLYIVTVLLTPLQTILIGALFFVAALYVLKFGKETAKANLNRVPFFDNRISLANVKEREGFLHSV</sequence>
<accession>A0ABM1N2U7</accession>
<comment type="similarity">
    <text evidence="2">Belongs to the CD36 family.</text>
</comment>
<dbReference type="Pfam" id="PF01130">
    <property type="entry name" value="CD36"/>
    <property type="match status" value="1"/>
</dbReference>
<evidence type="ECO:0000256" key="7">
    <source>
        <dbReference type="ARBA" id="ARBA00023180"/>
    </source>
</evidence>
<dbReference type="InterPro" id="IPR002159">
    <property type="entry name" value="CD36_fam"/>
</dbReference>
<dbReference type="PANTHER" id="PTHR11923:SF89">
    <property type="entry name" value="GH15894P"/>
    <property type="match status" value="1"/>
</dbReference>
<dbReference type="GeneID" id="108565972"/>
<keyword evidence="4 8" id="KW-0812">Transmembrane</keyword>
<evidence type="ECO:0000313" key="10">
    <source>
        <dbReference type="RefSeq" id="XP_017781147.1"/>
    </source>
</evidence>
<feature type="transmembrane region" description="Helical" evidence="8">
    <location>
        <begin position="40"/>
        <end position="60"/>
    </location>
</feature>